<dbReference type="Proteomes" id="UP000094172">
    <property type="component" value="Unassembled WGS sequence"/>
</dbReference>
<dbReference type="AlphaFoldDB" id="A0A1E3VJ22"/>
<comment type="caution">
    <text evidence="2">The sequence shown here is derived from an EMBL/GenBank/DDBJ whole genome shotgun (WGS) entry which is preliminary data.</text>
</comment>
<gene>
    <name evidence="2" type="ORF">AUC70_11680</name>
</gene>
<organism evidence="2 3">
    <name type="scientific">Methyloceanibacter stevinii</name>
    <dbReference type="NCBI Taxonomy" id="1774970"/>
    <lineage>
        <taxon>Bacteria</taxon>
        <taxon>Pseudomonadati</taxon>
        <taxon>Pseudomonadota</taxon>
        <taxon>Alphaproteobacteria</taxon>
        <taxon>Hyphomicrobiales</taxon>
        <taxon>Hyphomicrobiaceae</taxon>
        <taxon>Methyloceanibacter</taxon>
    </lineage>
</organism>
<evidence type="ECO:0000313" key="2">
    <source>
        <dbReference type="EMBL" id="ODR93519.1"/>
    </source>
</evidence>
<evidence type="ECO:0000256" key="1">
    <source>
        <dbReference type="SAM" id="Phobius"/>
    </source>
</evidence>
<dbReference type="EMBL" id="LPWE01000014">
    <property type="protein sequence ID" value="ODR93519.1"/>
    <property type="molecule type" value="Genomic_DNA"/>
</dbReference>
<protein>
    <submittedName>
        <fullName evidence="2">Uncharacterized protein</fullName>
    </submittedName>
</protein>
<keyword evidence="1" id="KW-0472">Membrane</keyword>
<name>A0A1E3VJ22_9HYPH</name>
<dbReference type="STRING" id="1774970.AUC70_11680"/>
<evidence type="ECO:0000313" key="3">
    <source>
        <dbReference type="Proteomes" id="UP000094172"/>
    </source>
</evidence>
<dbReference type="RefSeq" id="WP_069445582.1">
    <property type="nucleotide sequence ID" value="NZ_LPWE01000014.1"/>
</dbReference>
<keyword evidence="3" id="KW-1185">Reference proteome</keyword>
<keyword evidence="1" id="KW-1133">Transmembrane helix</keyword>
<feature type="transmembrane region" description="Helical" evidence="1">
    <location>
        <begin position="32"/>
        <end position="61"/>
    </location>
</feature>
<sequence>MRRVLIALVFAAVLLTVGTVEAHAGFLVAPIVAFVGLTGTAAAVATAVGGILISVGVSYVANQLLAPDPPKPAKIDTASQRTETGVSRSVQAGGVQLDIRVDADIPQSFGVGRFVTGGSLFYAETYGSRGEIDNSDLIEGIAISDLPCTGLVQTYIDGQRVTLAASSGSRGQPVNGYDGKLALRFFDGSQTTADSYAVSKLGLHSKRPWTNKMVGRGRAYVRTHSIYDQEKVPGRMRWRFVVDGAKLYDPRKDSTVGGSGEHRFELLETHEFSRNLPLIAYNILRGLYVKDHTDARVLYYGAGATRRTCPWTCGSPL</sequence>
<proteinExistence type="predicted"/>
<keyword evidence="1" id="KW-0812">Transmembrane</keyword>
<reference evidence="2 3" key="1">
    <citation type="journal article" date="2016" name="Environ. Microbiol.">
        <title>New Methyloceanibacter diversity from North Sea sediments includes methanotroph containing solely the soluble methane monooxygenase.</title>
        <authorList>
            <person name="Vekeman B."/>
            <person name="Kerckhof F.M."/>
            <person name="Cremers G."/>
            <person name="de Vos P."/>
            <person name="Vandamme P."/>
            <person name="Boon N."/>
            <person name="Op den Camp H.J."/>
            <person name="Heylen K."/>
        </authorList>
    </citation>
    <scope>NUCLEOTIDE SEQUENCE [LARGE SCALE GENOMIC DNA]</scope>
    <source>
        <strain evidence="2 3">R-67176</strain>
    </source>
</reference>
<accession>A0A1E3VJ22</accession>